<proteinExistence type="predicted"/>
<evidence type="ECO:0000313" key="5">
    <source>
        <dbReference type="Proteomes" id="UP000190044"/>
    </source>
</evidence>
<keyword evidence="1" id="KW-1188">Viral release from host cell</keyword>
<evidence type="ECO:0000313" key="4">
    <source>
        <dbReference type="EMBL" id="SKB62240.1"/>
    </source>
</evidence>
<dbReference type="NCBIfam" id="TIGR01760">
    <property type="entry name" value="tape_meas_TP901"/>
    <property type="match status" value="1"/>
</dbReference>
<dbReference type="RefSeq" id="WP_079638668.1">
    <property type="nucleotide sequence ID" value="NZ_FUYP01000011.1"/>
</dbReference>
<dbReference type="EMBL" id="FUYP01000011">
    <property type="protein sequence ID" value="SKB62240.1"/>
    <property type="molecule type" value="Genomic_DNA"/>
</dbReference>
<accession>A0A1T5CSS8</accession>
<feature type="coiled-coil region" evidence="2">
    <location>
        <begin position="280"/>
        <end position="334"/>
    </location>
</feature>
<feature type="coiled-coil region" evidence="2">
    <location>
        <begin position="1151"/>
        <end position="1179"/>
    </location>
</feature>
<evidence type="ECO:0000256" key="1">
    <source>
        <dbReference type="ARBA" id="ARBA00022612"/>
    </source>
</evidence>
<name>A0A1T5CSS8_9SPHN</name>
<dbReference type="OrthoDB" id="9805070at2"/>
<evidence type="ECO:0000259" key="3">
    <source>
        <dbReference type="Pfam" id="PF10145"/>
    </source>
</evidence>
<dbReference type="Pfam" id="PF10145">
    <property type="entry name" value="PhageMin_Tail"/>
    <property type="match status" value="1"/>
</dbReference>
<reference evidence="5" key="1">
    <citation type="submission" date="2017-02" db="EMBL/GenBank/DDBJ databases">
        <authorList>
            <person name="Varghese N."/>
            <person name="Submissions S."/>
        </authorList>
    </citation>
    <scope>NUCLEOTIDE SEQUENCE [LARGE SCALE GENOMIC DNA]</scope>
    <source>
        <strain evidence="5">R11H</strain>
    </source>
</reference>
<organism evidence="4 5">
    <name type="scientific">Sphingopyxis flava</name>
    <dbReference type="NCBI Taxonomy" id="1507287"/>
    <lineage>
        <taxon>Bacteria</taxon>
        <taxon>Pseudomonadati</taxon>
        <taxon>Pseudomonadota</taxon>
        <taxon>Alphaproteobacteria</taxon>
        <taxon>Sphingomonadales</taxon>
        <taxon>Sphingomonadaceae</taxon>
        <taxon>Sphingopyxis</taxon>
    </lineage>
</organism>
<dbReference type="InterPro" id="IPR010090">
    <property type="entry name" value="Phage_tape_meas"/>
</dbReference>
<evidence type="ECO:0000256" key="2">
    <source>
        <dbReference type="SAM" id="Coils"/>
    </source>
</evidence>
<dbReference type="PANTHER" id="PTHR37813">
    <property type="entry name" value="FELS-2 PROPHAGE PROTEIN"/>
    <property type="match status" value="1"/>
</dbReference>
<dbReference type="Proteomes" id="UP000190044">
    <property type="component" value="Unassembled WGS sequence"/>
</dbReference>
<keyword evidence="5" id="KW-1185">Reference proteome</keyword>
<gene>
    <name evidence="4" type="ORF">SAMN06295937_101163</name>
</gene>
<dbReference type="PANTHER" id="PTHR37813:SF1">
    <property type="entry name" value="FELS-2 PROPHAGE PROTEIN"/>
    <property type="match status" value="1"/>
</dbReference>
<feature type="domain" description="Phage tail tape measure protein" evidence="3">
    <location>
        <begin position="431"/>
        <end position="613"/>
    </location>
</feature>
<protein>
    <submittedName>
        <fullName evidence="4">Phage tail tape measure protein, TP901 family, core region</fullName>
    </submittedName>
</protein>
<sequence length="1576" mass="170197">MADPTNTQTVDVELLAQGADVSKAMDLIQAKIEKALAAVNQISSSADSGVKNFDRKLNQSVKSLQQAMSQLSTLEKSMYAGAGGVRQLTQAQQFGKSTEAAARFAGTVRSAGNAVEAVGARINDLTKKMAGLGQQDFLPKRKLLRAQDDLRAIDRELRSVDRSLTNLNTKARQNGGDFAAQQRQVAEAQAALFRSLRDGRRTNFTTELNQLRDAMARYGADVRRVDADLRRQGQAYDQLISKARQYTNETRFQQEGRLRREAGRLAIPDGVTTAGAAEKLAQATLRAANAKERLNAALASKAGQAELSKAVADYERYNRELVESIALHNKLQAELKQSAAAQAAEAAQAARAAKKTQQAQAQRGPVSTILSPGYGAAAFARTSVYGAAAMAAYGLFNTFRDGVRFVFEFDDALANLQAVSAATDGQMTHLRDTILDIGTNSKFSTLEITEAAQQLAQAGFSTSEMEKSLKAVTELAAASGASIKESTDLITASIGGFGLQSSEAERVADVMTSALNRSRLTVQQAGLAVSYLGATAHDVGISLNDVLASVGALSQAGVRSGSTAGTGLRTFLTDLLDPSEKLKKQLSDLGLTLGDVDVRTRGLRPVMETLRNAGFGAAQAYGSLEIRAAAAYLVLSQNLDVMDDLNLAMLQQGTAAEAAEKSLGSFSAQWQRFKNIIADRADDGNKKIADSFAEIVKGINDYLERAGETNDRIAQEVQARRDLVASLKEQALAAQQAGDEDKAYALAQRAAFEESVNRSAGIYAVAQSQEDLETKISNTNETLAANNVRLGAVDEAIARLLVQQDTLTDNSAALSAELLQLGQRFDGLSEKLMSNVQSFQGALNALRQYRAEVLAFQGQQLGIQKNQLASQYDLQRNQYVSADRGLNRINDPQFQRLRKQLTSAMANGSYADRFRANQALSDYTESKLDPRHRDSARRFIGAAGKLASTTQQYGSVKRDAEKVDYFLSNSGQSITESGSVISAGLQRANANTTGRTDSEQKRYYTDVAQKTAAAAAQIRRDAANAPTEGMRRGMLEQATYLDGLAAQAEAATKPSLKELKEGERVAKASQRAAAREARRRLRGDKFVSQAALKTVDMDLKQAIEDNSEPLNLDQFLEGAAEIDKQLELWIEERQKLIEAEIKEKGLTGEAADTYRREISEQIQNRKEETEQKLADAIIAMVENSLEIADRLAEEHMRPFEYGLAMADARIQRLNRTDMVGRVPDYVRENAEFRKQQLEESAARGRLTSYGTQIAAREQALRDYEMAIASRKSPLEALGSSGSDDEIVVSAETRAAVERFAGKSLKELQDAAYATQQELFQLRTESDALKLSLDGASEIPLTIGEAFNQAAAAYARVTGLNRTMKESIINDLGGAIEQVHGAFTNFFTDMLTKPDQVLNNLRNFALSVIRVLQEMAAKALANEIFGMLLKVGASLLGGSAPSGGGSGGNATFGGHAPFFNGGLVGRAEGGLVTEGVPNRDSVATKLARGEFVTRKAAVDSVGVDFMRDLNKRGAQALQGMGVNVIPLRPSRMETNVWVVAPEEKPQLGPNDVIAVMTNEMLKESGTKKLIKSIAQGG</sequence>
<keyword evidence="2" id="KW-0175">Coiled coil</keyword>